<dbReference type="PROSITE" id="PS50850">
    <property type="entry name" value="MFS"/>
    <property type="match status" value="1"/>
</dbReference>
<proteinExistence type="predicted"/>
<evidence type="ECO:0000259" key="6">
    <source>
        <dbReference type="PROSITE" id="PS50850"/>
    </source>
</evidence>
<evidence type="ECO:0000256" key="1">
    <source>
        <dbReference type="ARBA" id="ARBA00004141"/>
    </source>
</evidence>
<feature type="transmembrane region" description="Helical" evidence="5">
    <location>
        <begin position="175"/>
        <end position="193"/>
    </location>
</feature>
<dbReference type="RefSeq" id="WP_342627691.1">
    <property type="nucleotide sequence ID" value="NZ_CP152276.1"/>
</dbReference>
<dbReference type="EMBL" id="CP152276">
    <property type="protein sequence ID" value="XAE41861.1"/>
    <property type="molecule type" value="Genomic_DNA"/>
</dbReference>
<feature type="transmembrane region" description="Helical" evidence="5">
    <location>
        <begin position="21"/>
        <end position="43"/>
    </location>
</feature>
<keyword evidence="4 5" id="KW-0472">Membrane</keyword>
<dbReference type="Gene3D" id="1.20.1250.20">
    <property type="entry name" value="MFS general substrate transporter like domains"/>
    <property type="match status" value="2"/>
</dbReference>
<feature type="transmembrane region" description="Helical" evidence="5">
    <location>
        <begin position="387"/>
        <end position="408"/>
    </location>
</feature>
<sequence length="424" mass="44845">MTPLPPTGAIPARSAREARHVAIACFLGWMLDACDFFVVLFTLDNVARSYAASIEAVLLAPTLTLISRPVGAYLFGRAADRYGRRPILIAAILCYSLVELLSALAPTLGLFLFLRLLFGVALGGEWGVGTALTMESVPPRWRGMTSGLLQAGYPAGYLLASLLFLLLPVLGWRGLFVLSASSGLSAIYIVLFVKESPEWLARHRVAAGGPGRNRGPAGAPILPVLKRHRALVLYAVCLMTAFNVFSHGSQDLYPKIFLALQRHLPHPTVTLIVVLYNLAAIAGGLCFGMLSERIGRRRAIALAALLALPLLPLWALPESAAWIAVGAMLIQFCIQGAWGVVPAYLNELSPADIRATFPGVAYQCGNLLAAGSSLIQNGIAARMGGNLAPALMLVVGSAGGAIVLLTMLAGGAHRSQLGAQPAER</sequence>
<evidence type="ECO:0000313" key="7">
    <source>
        <dbReference type="EMBL" id="XAE41861.1"/>
    </source>
</evidence>
<feature type="transmembrane region" description="Helical" evidence="5">
    <location>
        <begin position="146"/>
        <end position="169"/>
    </location>
</feature>
<evidence type="ECO:0000313" key="8">
    <source>
        <dbReference type="Proteomes" id="UP001449795"/>
    </source>
</evidence>
<name>A0ABZ3D2X9_9PROT</name>
<protein>
    <submittedName>
        <fullName evidence="7">MFS transporter</fullName>
    </submittedName>
</protein>
<feature type="transmembrane region" description="Helical" evidence="5">
    <location>
        <begin position="231"/>
        <end position="248"/>
    </location>
</feature>
<evidence type="ECO:0000256" key="3">
    <source>
        <dbReference type="ARBA" id="ARBA00022989"/>
    </source>
</evidence>
<dbReference type="Pfam" id="PF07690">
    <property type="entry name" value="MFS_1"/>
    <property type="match status" value="1"/>
</dbReference>
<evidence type="ECO:0000256" key="2">
    <source>
        <dbReference type="ARBA" id="ARBA00022692"/>
    </source>
</evidence>
<feature type="transmembrane region" description="Helical" evidence="5">
    <location>
        <begin position="322"/>
        <end position="345"/>
    </location>
</feature>
<gene>
    <name evidence="7" type="ORF">AAC691_16500</name>
</gene>
<feature type="transmembrane region" description="Helical" evidence="5">
    <location>
        <begin position="268"/>
        <end position="287"/>
    </location>
</feature>
<feature type="transmembrane region" description="Helical" evidence="5">
    <location>
        <begin position="111"/>
        <end position="134"/>
    </location>
</feature>
<dbReference type="Proteomes" id="UP001449795">
    <property type="component" value="Chromosome"/>
</dbReference>
<feature type="domain" description="Major facilitator superfamily (MFS) profile" evidence="6">
    <location>
        <begin position="21"/>
        <end position="414"/>
    </location>
</feature>
<dbReference type="InterPro" id="IPR011701">
    <property type="entry name" value="MFS"/>
</dbReference>
<feature type="transmembrane region" description="Helical" evidence="5">
    <location>
        <begin position="299"/>
        <end position="316"/>
    </location>
</feature>
<evidence type="ECO:0000256" key="4">
    <source>
        <dbReference type="ARBA" id="ARBA00023136"/>
    </source>
</evidence>
<dbReference type="PANTHER" id="PTHR23508">
    <property type="entry name" value="CARBOXYLIC ACID TRANSPORTER PROTEIN HOMOLOG"/>
    <property type="match status" value="1"/>
</dbReference>
<dbReference type="SUPFAM" id="SSF103473">
    <property type="entry name" value="MFS general substrate transporter"/>
    <property type="match status" value="1"/>
</dbReference>
<feature type="transmembrane region" description="Helical" evidence="5">
    <location>
        <begin position="87"/>
        <end position="105"/>
    </location>
</feature>
<dbReference type="InterPro" id="IPR005829">
    <property type="entry name" value="Sugar_transporter_CS"/>
</dbReference>
<dbReference type="InterPro" id="IPR036259">
    <property type="entry name" value="MFS_trans_sf"/>
</dbReference>
<dbReference type="CDD" id="cd17316">
    <property type="entry name" value="MFS_SV2_like"/>
    <property type="match status" value="1"/>
</dbReference>
<organism evidence="7 8">
    <name type="scientific">Nguyenibacter vanlangensis</name>
    <dbReference type="NCBI Taxonomy" id="1216886"/>
    <lineage>
        <taxon>Bacteria</taxon>
        <taxon>Pseudomonadati</taxon>
        <taxon>Pseudomonadota</taxon>
        <taxon>Alphaproteobacteria</taxon>
        <taxon>Acetobacterales</taxon>
        <taxon>Acetobacteraceae</taxon>
        <taxon>Nguyenibacter</taxon>
    </lineage>
</organism>
<dbReference type="PANTHER" id="PTHR23508:SF10">
    <property type="entry name" value="CARBOXYLIC ACID TRANSPORTER PROTEIN HOMOLOG"/>
    <property type="match status" value="1"/>
</dbReference>
<comment type="subcellular location">
    <subcellularLocation>
        <location evidence="1">Membrane</location>
        <topology evidence="1">Multi-pass membrane protein</topology>
    </subcellularLocation>
</comment>
<reference evidence="7 8" key="1">
    <citation type="submission" date="2024-04" db="EMBL/GenBank/DDBJ databases">
        <title>Complete genome sequence of Nguyenibacter vanlangesis HBCM-1154, a strain capable of nitrogen fixation, IAA production, and phosphorus solubilization isolated from sugarcane soil.</title>
        <authorList>
            <person name="MY HANH P."/>
        </authorList>
    </citation>
    <scope>NUCLEOTIDE SEQUENCE [LARGE SCALE GENOMIC DNA]</scope>
    <source>
        <strain evidence="7 8">HBCM 1154</strain>
    </source>
</reference>
<evidence type="ECO:0000256" key="5">
    <source>
        <dbReference type="SAM" id="Phobius"/>
    </source>
</evidence>
<dbReference type="PROSITE" id="PS00217">
    <property type="entry name" value="SUGAR_TRANSPORT_2"/>
    <property type="match status" value="1"/>
</dbReference>
<dbReference type="InterPro" id="IPR020846">
    <property type="entry name" value="MFS_dom"/>
</dbReference>
<keyword evidence="8" id="KW-1185">Reference proteome</keyword>
<keyword evidence="3 5" id="KW-1133">Transmembrane helix</keyword>
<accession>A0ABZ3D2X9</accession>
<keyword evidence="2 5" id="KW-0812">Transmembrane</keyword>
<feature type="transmembrane region" description="Helical" evidence="5">
    <location>
        <begin position="49"/>
        <end position="75"/>
    </location>
</feature>